<keyword evidence="3 10" id="KW-1003">Cell membrane</keyword>
<evidence type="ECO:0000256" key="3">
    <source>
        <dbReference type="ARBA" id="ARBA00022475"/>
    </source>
</evidence>
<comment type="function">
    <text evidence="10">Part of the energy-coupling factor (ECF) transporter complex CbiMNOQ involved in cobalt import.</text>
</comment>
<evidence type="ECO:0000256" key="9">
    <source>
        <dbReference type="ARBA" id="ARBA00023285"/>
    </source>
</evidence>
<feature type="transmembrane region" description="Helical" evidence="10">
    <location>
        <begin position="7"/>
        <end position="24"/>
    </location>
</feature>
<evidence type="ECO:0000256" key="1">
    <source>
        <dbReference type="ARBA" id="ARBA00022426"/>
    </source>
</evidence>
<dbReference type="OrthoDB" id="1551318at2"/>
<reference evidence="12 14" key="3">
    <citation type="submission" date="2018-04" db="EMBL/GenBank/DDBJ databases">
        <title>Genomic Encyclopedia of Type Strains, Phase IV (KMG-IV): sequencing the most valuable type-strain genomes for metagenomic binning, comparative biology and taxonomic classification.</title>
        <authorList>
            <person name="Goeker M."/>
        </authorList>
    </citation>
    <scope>NUCLEOTIDE SEQUENCE [LARGE SCALE GENOMIC DNA]</scope>
    <source>
        <strain evidence="12 14">DSM 26588</strain>
    </source>
</reference>
<sequence length="97" mass="10566">MKVWQKNVILIALVVLLAAFPLWYCKDAEFGGADGIAGALIEETNPDYEPWFEPLSEPASGEIESLLFALQAALGSGVVCFVLGRITARKPEESKRV</sequence>
<dbReference type="UniPathway" id="UPA00148"/>
<keyword evidence="4 10" id="KW-0169">Cobalamin biosynthesis</keyword>
<evidence type="ECO:0000256" key="2">
    <source>
        <dbReference type="ARBA" id="ARBA00022448"/>
    </source>
</evidence>
<dbReference type="InterPro" id="IPR003705">
    <property type="entry name" value="CbiN"/>
</dbReference>
<dbReference type="STRING" id="1297617.IB211_01522"/>
<reference evidence="11 13" key="1">
    <citation type="journal article" date="2015" name="Nat. Commun.">
        <title>Production of butyrate from lysine and the Amadori product fructoselysine by a human gut commensal.</title>
        <authorList>
            <person name="Bui T.P."/>
            <person name="Ritari J."/>
            <person name="Boeren S."/>
            <person name="de Waard P."/>
            <person name="Plugge C.M."/>
            <person name="de Vos W.M."/>
        </authorList>
    </citation>
    <scope>NUCLEOTIDE SEQUENCE [LARGE SCALE GENOMIC DNA]</scope>
    <source>
        <strain evidence="11 13">AF211</strain>
    </source>
</reference>
<dbReference type="GO" id="GO:0015087">
    <property type="term" value="F:cobalt ion transmembrane transporter activity"/>
    <property type="evidence" value="ECO:0007669"/>
    <property type="project" value="UniProtKB-UniRule"/>
</dbReference>
<accession>A0A0S2W3F9</accession>
<keyword evidence="9 10" id="KW-0170">Cobalt</keyword>
<organism evidence="11 13">
    <name type="scientific">Intestinimonas butyriciproducens</name>
    <dbReference type="NCBI Taxonomy" id="1297617"/>
    <lineage>
        <taxon>Bacteria</taxon>
        <taxon>Bacillati</taxon>
        <taxon>Bacillota</taxon>
        <taxon>Clostridia</taxon>
        <taxon>Eubacteriales</taxon>
        <taxon>Intestinimonas</taxon>
    </lineage>
</organism>
<evidence type="ECO:0000256" key="6">
    <source>
        <dbReference type="ARBA" id="ARBA00022989"/>
    </source>
</evidence>
<comment type="subcellular location">
    <subcellularLocation>
        <location evidence="10">Cell membrane</location>
        <topology evidence="10">Multi-pass membrane protein</topology>
    </subcellularLocation>
</comment>
<comment type="similarity">
    <text evidence="10">Belongs to the CbiN family.</text>
</comment>
<keyword evidence="2 10" id="KW-0813">Transport</keyword>
<dbReference type="EMBL" id="QEKK01000002">
    <property type="protein sequence ID" value="PVY59275.1"/>
    <property type="molecule type" value="Genomic_DNA"/>
</dbReference>
<dbReference type="PANTHER" id="PTHR38662:SF1">
    <property type="entry name" value="COBALT TRANSPORT PROTEIN CBIN"/>
    <property type="match status" value="1"/>
</dbReference>
<keyword evidence="6 10" id="KW-1133">Transmembrane helix</keyword>
<comment type="pathway">
    <text evidence="10">Cofactor biosynthesis; adenosylcobalamin biosynthesis.</text>
</comment>
<evidence type="ECO:0000313" key="12">
    <source>
        <dbReference type="EMBL" id="PVY59275.1"/>
    </source>
</evidence>
<evidence type="ECO:0000313" key="14">
    <source>
        <dbReference type="Proteomes" id="UP000245778"/>
    </source>
</evidence>
<evidence type="ECO:0000256" key="4">
    <source>
        <dbReference type="ARBA" id="ARBA00022573"/>
    </source>
</evidence>
<gene>
    <name evidence="10" type="primary">cbiN</name>
    <name evidence="12" type="ORF">C7373_102258</name>
    <name evidence="11" type="ORF">IB211_01522</name>
</gene>
<dbReference type="GeneID" id="93229388"/>
<evidence type="ECO:0000313" key="11">
    <source>
        <dbReference type="EMBL" id="ALP93914.1"/>
    </source>
</evidence>
<dbReference type="HAMAP" id="MF_00330">
    <property type="entry name" value="CbiN"/>
    <property type="match status" value="1"/>
</dbReference>
<dbReference type="RefSeq" id="WP_058117639.1">
    <property type="nucleotide sequence ID" value="NZ_CAMREZ010000002.1"/>
</dbReference>
<evidence type="ECO:0000313" key="13">
    <source>
        <dbReference type="Proteomes" id="UP000064844"/>
    </source>
</evidence>
<name>A0A0S2W3F9_9FIRM</name>
<dbReference type="Proteomes" id="UP000064844">
    <property type="component" value="Chromosome"/>
</dbReference>
<dbReference type="Pfam" id="PF02553">
    <property type="entry name" value="CbiN"/>
    <property type="match status" value="1"/>
</dbReference>
<dbReference type="GO" id="GO:0009236">
    <property type="term" value="P:cobalamin biosynthetic process"/>
    <property type="evidence" value="ECO:0007669"/>
    <property type="project" value="UniProtKB-UniRule"/>
</dbReference>
<feature type="transmembrane region" description="Helical" evidence="10">
    <location>
        <begin position="66"/>
        <end position="86"/>
    </location>
</feature>
<evidence type="ECO:0000256" key="7">
    <source>
        <dbReference type="ARBA" id="ARBA00023065"/>
    </source>
</evidence>
<dbReference type="GO" id="GO:0005886">
    <property type="term" value="C:plasma membrane"/>
    <property type="evidence" value="ECO:0007669"/>
    <property type="project" value="UniProtKB-SubCell"/>
</dbReference>
<evidence type="ECO:0000256" key="5">
    <source>
        <dbReference type="ARBA" id="ARBA00022692"/>
    </source>
</evidence>
<dbReference type="NCBIfam" id="NF002780">
    <property type="entry name" value="PRK02898.1"/>
    <property type="match status" value="1"/>
</dbReference>
<dbReference type="eggNOG" id="COG1930">
    <property type="taxonomic scope" value="Bacteria"/>
</dbReference>
<protein>
    <recommendedName>
        <fullName evidence="10">Cobalt transport protein CbiN</fullName>
    </recommendedName>
    <alternativeName>
        <fullName evidence="10">Energy-coupling factor transporter probable substrate-capture protein CbiN</fullName>
        <shortName evidence="10">ECF transporter S component CbiN</shortName>
    </alternativeName>
</protein>
<dbReference type="PANTHER" id="PTHR38662">
    <property type="entry name" value="COBALT TRANSPORT PROTEIN CBIN"/>
    <property type="match status" value="1"/>
</dbReference>
<dbReference type="Proteomes" id="UP000245778">
    <property type="component" value="Unassembled WGS sequence"/>
</dbReference>
<keyword evidence="8 10" id="KW-0472">Membrane</keyword>
<keyword evidence="5 10" id="KW-0812">Transmembrane</keyword>
<keyword evidence="1 10" id="KW-0171">Cobalt transport</keyword>
<keyword evidence="13" id="KW-1185">Reference proteome</keyword>
<keyword evidence="7 10" id="KW-0406">Ion transport</keyword>
<comment type="subunit">
    <text evidence="10">Forms an energy-coupling factor (ECF) transporter complex composed of an ATP-binding protein (A component, CbiO), a transmembrane protein (T component, CbiQ) and 2 possible substrate-capture proteins (S components, CbiM and CbiN) of unknown stoichimetry.</text>
</comment>
<proteinExistence type="inferred from homology"/>
<evidence type="ECO:0000256" key="10">
    <source>
        <dbReference type="HAMAP-Rule" id="MF_00330"/>
    </source>
</evidence>
<dbReference type="PATRIC" id="fig|1297617.4.peg.1562"/>
<evidence type="ECO:0000256" key="8">
    <source>
        <dbReference type="ARBA" id="ARBA00023136"/>
    </source>
</evidence>
<reference evidence="13" key="2">
    <citation type="submission" date="2015-04" db="EMBL/GenBank/DDBJ databases">
        <title>A butyrogenic pathway from the amino acid lysine in a human gut commensal.</title>
        <authorList>
            <person name="de Vos W.M."/>
            <person name="Bui N.T.P."/>
            <person name="Plugge C.M."/>
            <person name="Ritari J."/>
        </authorList>
    </citation>
    <scope>NUCLEOTIDE SEQUENCE [LARGE SCALE GENOMIC DNA]</scope>
    <source>
        <strain evidence="13">AF211</strain>
    </source>
</reference>
<dbReference type="AlphaFoldDB" id="A0A0S2W3F9"/>
<dbReference type="EMBL" id="CP011307">
    <property type="protein sequence ID" value="ALP93914.1"/>
    <property type="molecule type" value="Genomic_DNA"/>
</dbReference>
<dbReference type="KEGG" id="ibu:IB211_01522"/>